<evidence type="ECO:0000313" key="1">
    <source>
        <dbReference type="EMBL" id="PRY92935.1"/>
    </source>
</evidence>
<dbReference type="RefSeq" id="WP_106160585.1">
    <property type="nucleotide sequence ID" value="NZ_PVTT01000002.1"/>
</dbReference>
<reference evidence="1 2" key="1">
    <citation type="submission" date="2018-03" db="EMBL/GenBank/DDBJ databases">
        <title>Genomic Encyclopedia of Archaeal and Bacterial Type Strains, Phase II (KMG-II): from individual species to whole genera.</title>
        <authorList>
            <person name="Goeker M."/>
        </authorList>
    </citation>
    <scope>NUCLEOTIDE SEQUENCE [LARGE SCALE GENOMIC DNA]</scope>
    <source>
        <strain evidence="1 2">DSM 29318</strain>
    </source>
</reference>
<evidence type="ECO:0000313" key="2">
    <source>
        <dbReference type="Proteomes" id="UP000238801"/>
    </source>
</evidence>
<dbReference type="PANTHER" id="PTHR47017:SF1">
    <property type="entry name" value="ACYL-COA"/>
    <property type="match status" value="1"/>
</dbReference>
<dbReference type="AlphaFoldDB" id="A0A2T0X216"/>
<dbReference type="InterPro" id="IPR007434">
    <property type="entry name" value="FemAB-like"/>
</dbReference>
<keyword evidence="2" id="KW-1185">Reference proteome</keyword>
<dbReference type="InterPro" id="IPR016181">
    <property type="entry name" value="Acyl_CoA_acyltransferase"/>
</dbReference>
<dbReference type="EMBL" id="PVTT01000002">
    <property type="protein sequence ID" value="PRY92935.1"/>
    <property type="molecule type" value="Genomic_DNA"/>
</dbReference>
<dbReference type="PANTHER" id="PTHR47017">
    <property type="entry name" value="ACYL-COA"/>
    <property type="match status" value="1"/>
</dbReference>
<organism evidence="1 2">
    <name type="scientific">Hasllibacter halocynthiae</name>
    <dbReference type="NCBI Taxonomy" id="595589"/>
    <lineage>
        <taxon>Bacteria</taxon>
        <taxon>Pseudomonadati</taxon>
        <taxon>Pseudomonadota</taxon>
        <taxon>Alphaproteobacteria</taxon>
        <taxon>Rhodobacterales</taxon>
        <taxon>Roseobacteraceae</taxon>
        <taxon>Hasllibacter</taxon>
    </lineage>
</organism>
<dbReference type="Proteomes" id="UP000238801">
    <property type="component" value="Unassembled WGS sequence"/>
</dbReference>
<dbReference type="OrthoDB" id="9776898at2"/>
<protein>
    <submittedName>
        <fullName evidence="1">Uncharacterized protein</fullName>
    </submittedName>
</protein>
<sequence>MDGTPQITVEALGGVGEIDAAEWDACACPEAADGGRPVDPFTTHRFLAALEASGSVGPGTGWQPRPLRVRRGGETIAVAPLYVKGHSQGEYVFDHNWAHAWERAGGDYYPKLQIAVPFTPATGRRFLSRPGEEATGMPALVQGAVQIAADNDLSGVHATFCTEGEALAGERMGLLHRTHQQFHWEDRGYGDWEGFLASLSSRKRKDLRKERERANAFGGEILSFAGDAIEPAHWDAFWRFYQDTGARKWGSPYLTRRFFDVAQETLRGDMVLILARREGRWIAGALNFAGRETLFGRYWGCTEDHPMLHFELCYYRAIDWALEHGLKRVEAGAQGEHKLARGYLPSRTHSLHWLADEGFREAVRQFCEAEGRQVDHEARILTSYGPFRRGTPEDRQ</sequence>
<dbReference type="Pfam" id="PF04339">
    <property type="entry name" value="FemAB_like"/>
    <property type="match status" value="1"/>
</dbReference>
<name>A0A2T0X216_9RHOB</name>
<gene>
    <name evidence="1" type="ORF">BCF33_1798</name>
</gene>
<comment type="caution">
    <text evidence="1">The sequence shown here is derived from an EMBL/GenBank/DDBJ whole genome shotgun (WGS) entry which is preliminary data.</text>
</comment>
<proteinExistence type="predicted"/>
<accession>A0A2T0X216</accession>
<dbReference type="Gene3D" id="3.40.630.30">
    <property type="match status" value="1"/>
</dbReference>
<dbReference type="SUPFAM" id="SSF55729">
    <property type="entry name" value="Acyl-CoA N-acyltransferases (Nat)"/>
    <property type="match status" value="1"/>
</dbReference>